<evidence type="ECO:0008006" key="4">
    <source>
        <dbReference type="Google" id="ProtNLM"/>
    </source>
</evidence>
<organism evidence="2 3">
    <name type="scientific">Candidatus Brocadia carolinensis</name>
    <dbReference type="NCBI Taxonomy" id="1004156"/>
    <lineage>
        <taxon>Bacteria</taxon>
        <taxon>Pseudomonadati</taxon>
        <taxon>Planctomycetota</taxon>
        <taxon>Candidatus Brocadiia</taxon>
        <taxon>Candidatus Brocadiales</taxon>
        <taxon>Candidatus Brocadiaceae</taxon>
        <taxon>Candidatus Brocadia</taxon>
    </lineage>
</organism>
<protein>
    <recommendedName>
        <fullName evidence="4">Plasmid stabilization protein</fullName>
    </recommendedName>
</protein>
<dbReference type="Proteomes" id="UP000189681">
    <property type="component" value="Unassembled WGS sequence"/>
</dbReference>
<evidence type="ECO:0000313" key="3">
    <source>
        <dbReference type="Proteomes" id="UP000189681"/>
    </source>
</evidence>
<dbReference type="Gene3D" id="3.30.2310.20">
    <property type="entry name" value="RelE-like"/>
    <property type="match status" value="1"/>
</dbReference>
<dbReference type="EMBL" id="AYTS01000010">
    <property type="protein sequence ID" value="OOP57853.1"/>
    <property type="molecule type" value="Genomic_DNA"/>
</dbReference>
<dbReference type="SUPFAM" id="SSF143011">
    <property type="entry name" value="RelE-like"/>
    <property type="match status" value="1"/>
</dbReference>
<dbReference type="InterPro" id="IPR007712">
    <property type="entry name" value="RelE/ParE_toxin"/>
</dbReference>
<dbReference type="AlphaFoldDB" id="A0A1V4AXI2"/>
<sequence length="97" mass="11573">MEQKRFEVIFSPSAQKDLEKLEVDKALQLATDIKIYLETSPFPFGKTRIKKLTNFDPPLYRLRSGVFRIYYRIHPKEVIVLAITHKKNSEKFLKKFR</sequence>
<evidence type="ECO:0000313" key="2">
    <source>
        <dbReference type="EMBL" id="OOP57853.1"/>
    </source>
</evidence>
<keyword evidence="1" id="KW-1277">Toxin-antitoxin system</keyword>
<name>A0A1V4AXI2_9BACT</name>
<dbReference type="InterPro" id="IPR035093">
    <property type="entry name" value="RelE/ParE_toxin_dom_sf"/>
</dbReference>
<dbReference type="STRING" id="1004156.AYP45_01070"/>
<gene>
    <name evidence="2" type="ORF">AYP45_01070</name>
</gene>
<comment type="caution">
    <text evidence="2">The sequence shown here is derived from an EMBL/GenBank/DDBJ whole genome shotgun (WGS) entry which is preliminary data.</text>
</comment>
<proteinExistence type="predicted"/>
<evidence type="ECO:0000256" key="1">
    <source>
        <dbReference type="ARBA" id="ARBA00022649"/>
    </source>
</evidence>
<accession>A0A1V4AXI2</accession>
<dbReference type="Pfam" id="PF05016">
    <property type="entry name" value="ParE_toxin"/>
    <property type="match status" value="1"/>
</dbReference>
<reference evidence="2 3" key="1">
    <citation type="journal article" date="2017" name="Water Res.">
        <title>Discovery and metagenomic analysis of an anammox bacterial enrichment related to Candidatus "Brocadia caroliniensis" in a full-scale glycerol-fed nitritation-denitritation separate centrate treatment process.</title>
        <authorList>
            <person name="Park H."/>
            <person name="Brotto A.C."/>
            <person name="van Loosdrecht M.C."/>
            <person name="Chandran K."/>
        </authorList>
    </citation>
    <scope>NUCLEOTIDE SEQUENCE [LARGE SCALE GENOMIC DNA]</scope>
    <source>
        <strain evidence="2">26THWARD</strain>
    </source>
</reference>